<proteinExistence type="predicted"/>
<organism evidence="2 3">
    <name type="scientific">Sphaeroforma arctica JP610</name>
    <dbReference type="NCBI Taxonomy" id="667725"/>
    <lineage>
        <taxon>Eukaryota</taxon>
        <taxon>Ichthyosporea</taxon>
        <taxon>Ichthyophonida</taxon>
        <taxon>Sphaeroforma</taxon>
    </lineage>
</organism>
<dbReference type="Proteomes" id="UP000054560">
    <property type="component" value="Unassembled WGS sequence"/>
</dbReference>
<feature type="non-terminal residue" evidence="2">
    <location>
        <position position="1"/>
    </location>
</feature>
<reference evidence="2 3" key="1">
    <citation type="submission" date="2011-02" db="EMBL/GenBank/DDBJ databases">
        <title>The Genome Sequence of Sphaeroforma arctica JP610.</title>
        <authorList>
            <consortium name="The Broad Institute Genome Sequencing Platform"/>
            <person name="Russ C."/>
            <person name="Cuomo C."/>
            <person name="Young S.K."/>
            <person name="Zeng Q."/>
            <person name="Gargeya S."/>
            <person name="Alvarado L."/>
            <person name="Berlin A."/>
            <person name="Chapman S.B."/>
            <person name="Chen Z."/>
            <person name="Freedman E."/>
            <person name="Gellesch M."/>
            <person name="Goldberg J."/>
            <person name="Griggs A."/>
            <person name="Gujja S."/>
            <person name="Heilman E."/>
            <person name="Heiman D."/>
            <person name="Howarth C."/>
            <person name="Mehta T."/>
            <person name="Neiman D."/>
            <person name="Pearson M."/>
            <person name="Roberts A."/>
            <person name="Saif S."/>
            <person name="Shea T."/>
            <person name="Shenoy N."/>
            <person name="Sisk P."/>
            <person name="Stolte C."/>
            <person name="Sykes S."/>
            <person name="White J."/>
            <person name="Yandava C."/>
            <person name="Burger G."/>
            <person name="Gray M.W."/>
            <person name="Holland P.W.H."/>
            <person name="King N."/>
            <person name="Lang F.B.F."/>
            <person name="Roger A.J."/>
            <person name="Ruiz-Trillo I."/>
            <person name="Haas B."/>
            <person name="Nusbaum C."/>
            <person name="Birren B."/>
        </authorList>
    </citation>
    <scope>NUCLEOTIDE SEQUENCE [LARGE SCALE GENOMIC DNA]</scope>
    <source>
        <strain evidence="2 3">JP610</strain>
    </source>
</reference>
<evidence type="ECO:0000313" key="2">
    <source>
        <dbReference type="EMBL" id="KNC71749.1"/>
    </source>
</evidence>
<dbReference type="AlphaFoldDB" id="A0A0L0F572"/>
<dbReference type="EMBL" id="KQ248194">
    <property type="protein sequence ID" value="KNC71749.1"/>
    <property type="molecule type" value="Genomic_DNA"/>
</dbReference>
<accession>A0A0L0F572</accession>
<name>A0A0L0F572_9EUKA</name>
<feature type="compositionally biased region" description="Polar residues" evidence="1">
    <location>
        <begin position="31"/>
        <end position="61"/>
    </location>
</feature>
<protein>
    <submittedName>
        <fullName evidence="2">Uncharacterized protein</fullName>
    </submittedName>
</protein>
<sequence length="67" mass="7420">LSLPTQGNSRALLYKPEWNDVLTLDIDLPPTESTVPTTQDGEIMSRMSTTNPMTSRSQSQLPMPMAQ</sequence>
<keyword evidence="3" id="KW-1185">Reference proteome</keyword>
<feature type="region of interest" description="Disordered" evidence="1">
    <location>
        <begin position="28"/>
        <end position="67"/>
    </location>
</feature>
<feature type="non-terminal residue" evidence="2">
    <location>
        <position position="67"/>
    </location>
</feature>
<evidence type="ECO:0000313" key="3">
    <source>
        <dbReference type="Proteomes" id="UP000054560"/>
    </source>
</evidence>
<dbReference type="GeneID" id="25916217"/>
<evidence type="ECO:0000256" key="1">
    <source>
        <dbReference type="SAM" id="MobiDB-lite"/>
    </source>
</evidence>
<gene>
    <name evidence="2" type="ORF">SARC_15713</name>
</gene>
<dbReference type="RefSeq" id="XP_014145651.1">
    <property type="nucleotide sequence ID" value="XM_014290176.1"/>
</dbReference>